<evidence type="ECO:0000313" key="1">
    <source>
        <dbReference type="EMBL" id="OEJ76311.1"/>
    </source>
</evidence>
<protein>
    <recommendedName>
        <fullName evidence="2">DUF2993 domain-containing protein</fullName>
    </recommendedName>
</protein>
<dbReference type="EMBL" id="MJGC01000039">
    <property type="protein sequence ID" value="OEJ76311.1"/>
    <property type="molecule type" value="Genomic_DNA"/>
</dbReference>
<comment type="caution">
    <text evidence="1">The sequence shown here is derived from an EMBL/GenBank/DDBJ whole genome shotgun (WGS) entry which is preliminary data.</text>
</comment>
<dbReference type="InterPro" id="IPR021373">
    <property type="entry name" value="DUF2993"/>
</dbReference>
<name>A0A1E5QNW3_9CYAN</name>
<dbReference type="Pfam" id="PF11209">
    <property type="entry name" value="LmeA"/>
    <property type="match status" value="1"/>
</dbReference>
<organism evidence="1">
    <name type="scientific">Desertifilum tharense IPPAS B-1220</name>
    <dbReference type="NCBI Taxonomy" id="1781255"/>
    <lineage>
        <taxon>Bacteria</taxon>
        <taxon>Bacillati</taxon>
        <taxon>Cyanobacteriota</taxon>
        <taxon>Cyanophyceae</taxon>
        <taxon>Desertifilales</taxon>
        <taxon>Desertifilaceae</taxon>
        <taxon>Desertifilum</taxon>
    </lineage>
</organism>
<reference evidence="1" key="1">
    <citation type="submission" date="2016-09" db="EMBL/GenBank/DDBJ databases">
        <title>Draft genome of thermotolerant cyanobacterium Desertifilum sp. strain IPPAS B-1220.</title>
        <authorList>
            <person name="Sinetova M.A."/>
            <person name="Bolakhan K."/>
            <person name="Zayadan B.K."/>
            <person name="Mironov K.S."/>
            <person name="Ustinova V."/>
            <person name="Kupriyanova E.V."/>
            <person name="Sidorov R.A."/>
            <person name="Skrypnik A.N."/>
            <person name="Gogoleva N.E."/>
            <person name="Gogolev Y.V."/>
            <person name="Los D.A."/>
        </authorList>
    </citation>
    <scope>NUCLEOTIDE SEQUENCE [LARGE SCALE GENOMIC DNA]</scope>
    <source>
        <strain evidence="1">IPPAS B-1220</strain>
    </source>
</reference>
<sequence>MSNGNPDLGEQALNATAEVALSSQLDEVQKLEVDIDTDPGKLMQGKIDTLEIEGQGLVMEKDLRMEELKMQVNNIAINPLSALGGKIELTEPGNGRAKAVLTEADLNRALASDYLSDKVRSLQIEVEGKPVTLETKDIQCRLLNDSKIALDTQVLRSDIGEVQSVSFTAKPQVLTGGTGVVLEDIQYAEGKELPPEFTKAIVNKVADILNLRSFDLEGMTLRIDRLHIESGKLILNAQAHISKLPA</sequence>
<dbReference type="OrthoDB" id="420681at2"/>
<dbReference type="AlphaFoldDB" id="A0A1E5QNW3"/>
<dbReference type="RefSeq" id="WP_069966011.1">
    <property type="nucleotide sequence ID" value="NZ_CM124774.1"/>
</dbReference>
<accession>A0A1E5QNW3</accession>
<gene>
    <name evidence="1" type="ORF">BH720_04690</name>
</gene>
<dbReference type="STRING" id="1781255.BH720_04690"/>
<evidence type="ECO:0008006" key="2">
    <source>
        <dbReference type="Google" id="ProtNLM"/>
    </source>
</evidence>
<proteinExistence type="predicted"/>